<sequence length="391" mass="42340">MTSTRIASPVPDACLVDRPAVEPARSLAGSWTRLRTWCPGRHGLGEEDFHVVTDPADVERVVRDWETFPSVPPLPVASVCPVLPVVNEVDQWCRVFAGLVEDQPVVDVDAWVSRARSVANQLIDGLVARRECDVSRDFVRPYLGATLFGLLLDAADDEVEPLATAASAVAAGYPDRVAAWAELTSWLRAVVDAPPVRSVRGDGLRLRAARFGGPGAWGGIVDALQLLVLAWMETLGDALSHMLYQLSRCADVLTELRRRPELVPVVVDRLLEIDTATVSVARFVAREVELGGRRLAPGDRVLAHLRVADQDVEPFRLADAGASRGSATAALAVHRCIRPVVARLNLHIALSVVVSRVSELRVEVADPAFFYSCRRAAFPMPAVVSGIPVDA</sequence>
<evidence type="ECO:0000313" key="2">
    <source>
        <dbReference type="EMBL" id="SHL46283.1"/>
    </source>
</evidence>
<evidence type="ECO:0000256" key="1">
    <source>
        <dbReference type="ARBA" id="ARBA00010617"/>
    </source>
</evidence>
<dbReference type="SUPFAM" id="SSF48264">
    <property type="entry name" value="Cytochrome P450"/>
    <property type="match status" value="1"/>
</dbReference>
<accession>A0A1M7AU68</accession>
<dbReference type="EMBL" id="FRAP01000030">
    <property type="protein sequence ID" value="SHL46283.1"/>
    <property type="molecule type" value="Genomic_DNA"/>
</dbReference>
<dbReference type="PANTHER" id="PTHR46696:SF6">
    <property type="entry name" value="P450, PUTATIVE (EUROFUNG)-RELATED"/>
    <property type="match status" value="1"/>
</dbReference>
<dbReference type="AlphaFoldDB" id="A0A1M7AU68"/>
<proteinExistence type="inferred from homology"/>
<dbReference type="RefSeq" id="WP_073460368.1">
    <property type="nucleotide sequence ID" value="NZ_CALGVN010000041.1"/>
</dbReference>
<dbReference type="GO" id="GO:0020037">
    <property type="term" value="F:heme binding"/>
    <property type="evidence" value="ECO:0007669"/>
    <property type="project" value="InterPro"/>
</dbReference>
<comment type="similarity">
    <text evidence="1">Belongs to the cytochrome P450 family.</text>
</comment>
<dbReference type="Proteomes" id="UP000184363">
    <property type="component" value="Unassembled WGS sequence"/>
</dbReference>
<reference evidence="2 3" key="1">
    <citation type="submission" date="2016-11" db="EMBL/GenBank/DDBJ databases">
        <authorList>
            <person name="Jaros S."/>
            <person name="Januszkiewicz K."/>
            <person name="Wedrychowicz H."/>
        </authorList>
    </citation>
    <scope>NUCLEOTIDE SEQUENCE [LARGE SCALE GENOMIC DNA]</scope>
    <source>
        <strain evidence="2 3">DSM 43832</strain>
    </source>
</reference>
<keyword evidence="3" id="KW-1185">Reference proteome</keyword>
<dbReference type="STRING" id="1848.SAMN05443637_13011"/>
<dbReference type="PANTHER" id="PTHR46696">
    <property type="entry name" value="P450, PUTATIVE (EUROFUNG)-RELATED"/>
    <property type="match status" value="1"/>
</dbReference>
<dbReference type="GO" id="GO:0004497">
    <property type="term" value="F:monooxygenase activity"/>
    <property type="evidence" value="ECO:0007669"/>
    <property type="project" value="InterPro"/>
</dbReference>
<protein>
    <submittedName>
        <fullName evidence="2">Cytochrome P450</fullName>
    </submittedName>
</protein>
<dbReference type="Gene3D" id="1.10.630.10">
    <property type="entry name" value="Cytochrome P450"/>
    <property type="match status" value="1"/>
</dbReference>
<dbReference type="InterPro" id="IPR036396">
    <property type="entry name" value="Cyt_P450_sf"/>
</dbReference>
<dbReference type="OrthoDB" id="4133219at2"/>
<gene>
    <name evidence="2" type="ORF">SAMN05443637_13011</name>
</gene>
<dbReference type="GO" id="GO:0016705">
    <property type="term" value="F:oxidoreductase activity, acting on paired donors, with incorporation or reduction of molecular oxygen"/>
    <property type="evidence" value="ECO:0007669"/>
    <property type="project" value="InterPro"/>
</dbReference>
<name>A0A1M7AU68_PSETH</name>
<organism evidence="2 3">
    <name type="scientific">Pseudonocardia thermophila</name>
    <dbReference type="NCBI Taxonomy" id="1848"/>
    <lineage>
        <taxon>Bacteria</taxon>
        <taxon>Bacillati</taxon>
        <taxon>Actinomycetota</taxon>
        <taxon>Actinomycetes</taxon>
        <taxon>Pseudonocardiales</taxon>
        <taxon>Pseudonocardiaceae</taxon>
        <taxon>Pseudonocardia</taxon>
    </lineage>
</organism>
<evidence type="ECO:0000313" key="3">
    <source>
        <dbReference type="Proteomes" id="UP000184363"/>
    </source>
</evidence>
<dbReference type="GO" id="GO:0005506">
    <property type="term" value="F:iron ion binding"/>
    <property type="evidence" value="ECO:0007669"/>
    <property type="project" value="InterPro"/>
</dbReference>